<evidence type="ECO:0000256" key="4">
    <source>
        <dbReference type="ARBA" id="ARBA00022741"/>
    </source>
</evidence>
<evidence type="ECO:0000256" key="8">
    <source>
        <dbReference type="ARBA" id="ARBA00023136"/>
    </source>
</evidence>
<dbReference type="GO" id="GO:0005524">
    <property type="term" value="F:ATP binding"/>
    <property type="evidence" value="ECO:0007669"/>
    <property type="project" value="UniProtKB-KW"/>
</dbReference>
<evidence type="ECO:0000313" key="14">
    <source>
        <dbReference type="EMBL" id="WOX55212.1"/>
    </source>
</evidence>
<evidence type="ECO:0000256" key="11">
    <source>
        <dbReference type="ARBA" id="ARBA00044143"/>
    </source>
</evidence>
<evidence type="ECO:0000313" key="15">
    <source>
        <dbReference type="Proteomes" id="UP001626603"/>
    </source>
</evidence>
<evidence type="ECO:0000256" key="7">
    <source>
        <dbReference type="ARBA" id="ARBA00023065"/>
    </source>
</evidence>
<dbReference type="InterPro" id="IPR050388">
    <property type="entry name" value="ABC_Ni/Peptide_Import"/>
</dbReference>
<comment type="subunit">
    <text evidence="9">The complex is composed of two ATP-binding proteins (NikD and NikE), two transmembrane proteins (NikB and NikC) and a solute-binding protein (NikA).</text>
</comment>
<evidence type="ECO:0000256" key="6">
    <source>
        <dbReference type="ARBA" id="ARBA00022967"/>
    </source>
</evidence>
<protein>
    <recommendedName>
        <fullName evidence="11">Nickel import system ATP-binding protein NikD</fullName>
        <ecNumber evidence="10">7.2.2.11</ecNumber>
    </recommendedName>
</protein>
<keyword evidence="5 14" id="KW-0067">ATP-binding</keyword>
<dbReference type="InterPro" id="IPR003439">
    <property type="entry name" value="ABC_transporter-like_ATP-bd"/>
</dbReference>
<evidence type="ECO:0000256" key="3">
    <source>
        <dbReference type="ARBA" id="ARBA00022475"/>
    </source>
</evidence>
<dbReference type="GO" id="GO:0015413">
    <property type="term" value="F:ABC-type nickel transporter activity"/>
    <property type="evidence" value="ECO:0007669"/>
    <property type="project" value="UniProtKB-EC"/>
</dbReference>
<dbReference type="Pfam" id="PF00005">
    <property type="entry name" value="ABC_tran"/>
    <property type="match status" value="1"/>
</dbReference>
<comment type="catalytic activity">
    <reaction evidence="12">
        <text>Ni(2+)(out) + ATP + H2O = Ni(2+)(in) + ADP + phosphate + H(+)</text>
        <dbReference type="Rhea" id="RHEA:15557"/>
        <dbReference type="ChEBI" id="CHEBI:15377"/>
        <dbReference type="ChEBI" id="CHEBI:15378"/>
        <dbReference type="ChEBI" id="CHEBI:30616"/>
        <dbReference type="ChEBI" id="CHEBI:43474"/>
        <dbReference type="ChEBI" id="CHEBI:49786"/>
        <dbReference type="ChEBI" id="CHEBI:456216"/>
        <dbReference type="EC" id="7.2.2.11"/>
    </reaction>
    <physiologicalReaction direction="left-to-right" evidence="12">
        <dbReference type="Rhea" id="RHEA:15558"/>
    </physiologicalReaction>
</comment>
<dbReference type="PANTHER" id="PTHR43297">
    <property type="entry name" value="OLIGOPEPTIDE TRANSPORT ATP-BINDING PROTEIN APPD"/>
    <property type="match status" value="1"/>
</dbReference>
<dbReference type="SUPFAM" id="SSF52540">
    <property type="entry name" value="P-loop containing nucleoside triphosphate hydrolases"/>
    <property type="match status" value="1"/>
</dbReference>
<reference evidence="14 15" key="1">
    <citation type="submission" date="2023-10" db="EMBL/GenBank/DDBJ databases">
        <title>The complete genome sequence of Methanoculleus palmolei DSM 4273.</title>
        <authorList>
            <person name="Lai S.-J."/>
            <person name="You Y.-T."/>
            <person name="Chen S.-C."/>
        </authorList>
    </citation>
    <scope>NUCLEOTIDE SEQUENCE [LARGE SCALE GENOMIC DNA]</scope>
    <source>
        <strain evidence="14 15">DSM 4273</strain>
    </source>
</reference>
<dbReference type="CDD" id="cd03257">
    <property type="entry name" value="ABC_NikE_OppD_transporters"/>
    <property type="match status" value="1"/>
</dbReference>
<keyword evidence="2" id="KW-0813">Transport</keyword>
<dbReference type="Proteomes" id="UP001626603">
    <property type="component" value="Chromosome"/>
</dbReference>
<dbReference type="InterPro" id="IPR027417">
    <property type="entry name" value="P-loop_NTPase"/>
</dbReference>
<dbReference type="Gene3D" id="3.40.50.300">
    <property type="entry name" value="P-loop containing nucleotide triphosphate hydrolases"/>
    <property type="match status" value="1"/>
</dbReference>
<sequence length="312" mass="33949">MKILEVAGLNVTFPTRRGMIRASQNVGFSVDRGEICVLVGETGSGKSVIGQAILHLLPKTAVVSGSIRYGGQEILSMSEAAYAHLRGREIALIPQNPSGSLDPLMRCGRQIAEVLECREVPRERLSGETGRILSYLNFPDPELTAASYPHELSGGMRQRLTTGIALASEPRLLVADEPTKGLDYAARNASIAMFRTLKEKRHDSILMITHDLELARLIGDTVGVLYSGELVEFGPTAEVFEEPGHPYTRGLIAALPKNGMKPMPGICPGLSRLPKGCYFRDRCPHPCTEGEGFHPAMLDVSGRWVRCSHFSA</sequence>
<name>A0ABD8A6N7_9EURY</name>
<keyword evidence="4" id="KW-0547">Nucleotide-binding</keyword>
<feature type="domain" description="ABC transporter" evidence="13">
    <location>
        <begin position="6"/>
        <end position="252"/>
    </location>
</feature>
<evidence type="ECO:0000256" key="10">
    <source>
        <dbReference type="ARBA" id="ARBA00039098"/>
    </source>
</evidence>
<evidence type="ECO:0000259" key="13">
    <source>
        <dbReference type="PROSITE" id="PS50893"/>
    </source>
</evidence>
<dbReference type="PANTHER" id="PTHR43297:SF13">
    <property type="entry name" value="NICKEL ABC TRANSPORTER, ATP-BINDING PROTEIN"/>
    <property type="match status" value="1"/>
</dbReference>
<keyword evidence="3" id="KW-1003">Cell membrane</keyword>
<dbReference type="Pfam" id="PF08352">
    <property type="entry name" value="oligo_HPY"/>
    <property type="match status" value="1"/>
</dbReference>
<dbReference type="InterPro" id="IPR003593">
    <property type="entry name" value="AAA+_ATPase"/>
</dbReference>
<accession>A0ABD8A6N7</accession>
<dbReference type="EC" id="7.2.2.11" evidence="10"/>
<dbReference type="AlphaFoldDB" id="A0ABD8A6N7"/>
<keyword evidence="8" id="KW-0472">Membrane</keyword>
<comment type="subcellular location">
    <subcellularLocation>
        <location evidence="1">Cell membrane</location>
        <topology evidence="1">Peripheral membrane protein</topology>
    </subcellularLocation>
</comment>
<evidence type="ECO:0000256" key="1">
    <source>
        <dbReference type="ARBA" id="ARBA00004202"/>
    </source>
</evidence>
<evidence type="ECO:0000256" key="2">
    <source>
        <dbReference type="ARBA" id="ARBA00022448"/>
    </source>
</evidence>
<dbReference type="SMART" id="SM00382">
    <property type="entry name" value="AAA"/>
    <property type="match status" value="1"/>
</dbReference>
<dbReference type="InterPro" id="IPR013563">
    <property type="entry name" value="Oligopep_ABC_C"/>
</dbReference>
<keyword evidence="6" id="KW-1278">Translocase</keyword>
<evidence type="ECO:0000256" key="12">
    <source>
        <dbReference type="ARBA" id="ARBA00048610"/>
    </source>
</evidence>
<dbReference type="EMBL" id="CP137641">
    <property type="protein sequence ID" value="WOX55212.1"/>
    <property type="molecule type" value="Genomic_DNA"/>
</dbReference>
<dbReference type="NCBIfam" id="TIGR01727">
    <property type="entry name" value="oligo_HPY"/>
    <property type="match status" value="1"/>
</dbReference>
<evidence type="ECO:0000256" key="5">
    <source>
        <dbReference type="ARBA" id="ARBA00022840"/>
    </source>
</evidence>
<gene>
    <name evidence="14" type="ORF">R6Y95_06995</name>
</gene>
<evidence type="ECO:0000256" key="9">
    <source>
        <dbReference type="ARBA" id="ARBA00038669"/>
    </source>
</evidence>
<proteinExistence type="predicted"/>
<dbReference type="GO" id="GO:0005886">
    <property type="term" value="C:plasma membrane"/>
    <property type="evidence" value="ECO:0007669"/>
    <property type="project" value="UniProtKB-SubCell"/>
</dbReference>
<keyword evidence="15" id="KW-1185">Reference proteome</keyword>
<dbReference type="PROSITE" id="PS50893">
    <property type="entry name" value="ABC_TRANSPORTER_2"/>
    <property type="match status" value="1"/>
</dbReference>
<keyword evidence="7" id="KW-0406">Ion transport</keyword>
<organism evidence="14 15">
    <name type="scientific">Methanoculleus palmolei</name>
    <dbReference type="NCBI Taxonomy" id="72612"/>
    <lineage>
        <taxon>Archaea</taxon>
        <taxon>Methanobacteriati</taxon>
        <taxon>Methanobacteriota</taxon>
        <taxon>Stenosarchaea group</taxon>
        <taxon>Methanomicrobia</taxon>
        <taxon>Methanomicrobiales</taxon>
        <taxon>Methanomicrobiaceae</taxon>
        <taxon>Methanoculleus</taxon>
    </lineage>
</organism>